<dbReference type="GO" id="GO:0003697">
    <property type="term" value="F:single-stranded DNA binding"/>
    <property type="evidence" value="ECO:0000318"/>
    <property type="project" value="GO_Central"/>
</dbReference>
<dbReference type="InterPro" id="IPR040260">
    <property type="entry name" value="RFA2-like"/>
</dbReference>
<evidence type="ECO:0000256" key="9">
    <source>
        <dbReference type="ARBA" id="ARBA00057177"/>
    </source>
</evidence>
<keyword evidence="5" id="KW-0238">DNA-binding</keyword>
<dbReference type="GO" id="GO:0006260">
    <property type="term" value="P:DNA replication"/>
    <property type="evidence" value="ECO:0000318"/>
    <property type="project" value="GO_Central"/>
</dbReference>
<dbReference type="GO" id="GO:0005662">
    <property type="term" value="C:DNA replication factor A complex"/>
    <property type="evidence" value="ECO:0000318"/>
    <property type="project" value="GO_Central"/>
</dbReference>
<dbReference type="InterPro" id="IPR036390">
    <property type="entry name" value="WH_DNA-bd_sf"/>
</dbReference>
<dbReference type="FunFam" id="2.40.50.140:FF:000184">
    <property type="entry name" value="replication protein A 32 kDa subunit A-like"/>
    <property type="match status" value="1"/>
</dbReference>
<dbReference type="Pfam" id="PF08784">
    <property type="entry name" value="RPA_C"/>
    <property type="match status" value="1"/>
</dbReference>
<protein>
    <recommendedName>
        <fullName evidence="15">Replication protein A C-terminal domain-containing protein</fullName>
    </recommendedName>
</protein>
<dbReference type="GO" id="GO:0042162">
    <property type="term" value="F:telomeric DNA binding"/>
    <property type="evidence" value="ECO:0000318"/>
    <property type="project" value="GO_Central"/>
</dbReference>
<dbReference type="InterPro" id="IPR014892">
    <property type="entry name" value="RPA_C"/>
</dbReference>
<evidence type="ECO:0000256" key="8">
    <source>
        <dbReference type="ARBA" id="ARBA00023242"/>
    </source>
</evidence>
<evidence type="ECO:0008006" key="15">
    <source>
        <dbReference type="Google" id="ProtNLM"/>
    </source>
</evidence>
<dbReference type="FunFam" id="1.10.10.10:FF:000168">
    <property type="entry name" value="Replication protein A 32 kDa subunit"/>
    <property type="match status" value="1"/>
</dbReference>
<organism evidence="13 14">
    <name type="scientific">Erythranthe guttata</name>
    <name type="common">Yellow monkey flower</name>
    <name type="synonym">Mimulus guttatus</name>
    <dbReference type="NCBI Taxonomy" id="4155"/>
    <lineage>
        <taxon>Eukaryota</taxon>
        <taxon>Viridiplantae</taxon>
        <taxon>Streptophyta</taxon>
        <taxon>Embryophyta</taxon>
        <taxon>Tracheophyta</taxon>
        <taxon>Spermatophyta</taxon>
        <taxon>Magnoliopsida</taxon>
        <taxon>eudicotyledons</taxon>
        <taxon>Gunneridae</taxon>
        <taxon>Pentapetalae</taxon>
        <taxon>asterids</taxon>
        <taxon>lamiids</taxon>
        <taxon>Lamiales</taxon>
        <taxon>Phrymaceae</taxon>
        <taxon>Erythranthe</taxon>
    </lineage>
</organism>
<keyword evidence="8" id="KW-0539">Nucleus</keyword>
<evidence type="ECO:0000256" key="5">
    <source>
        <dbReference type="ARBA" id="ARBA00023125"/>
    </source>
</evidence>
<dbReference type="Gene3D" id="2.40.50.140">
    <property type="entry name" value="Nucleic acid-binding proteins"/>
    <property type="match status" value="1"/>
</dbReference>
<dbReference type="AlphaFoldDB" id="A0A022RAF2"/>
<dbReference type="STRING" id="4155.A0A022RAF2"/>
<dbReference type="SUPFAM" id="SSF46785">
    <property type="entry name" value="Winged helix' DNA-binding domain"/>
    <property type="match status" value="1"/>
</dbReference>
<dbReference type="InterPro" id="IPR012340">
    <property type="entry name" value="NA-bd_OB-fold"/>
</dbReference>
<dbReference type="GO" id="GO:0035861">
    <property type="term" value="C:site of double-strand break"/>
    <property type="evidence" value="ECO:0000318"/>
    <property type="project" value="GO_Central"/>
</dbReference>
<feature type="region of interest" description="Disordered" evidence="10">
    <location>
        <begin position="225"/>
        <end position="250"/>
    </location>
</feature>
<keyword evidence="3" id="KW-0235">DNA replication</keyword>
<dbReference type="Gene3D" id="1.10.10.10">
    <property type="entry name" value="Winged helix-like DNA-binding domain superfamily/Winged helix DNA-binding domain"/>
    <property type="match status" value="1"/>
</dbReference>
<name>A0A022RAF2_ERYGU</name>
<evidence type="ECO:0000259" key="12">
    <source>
        <dbReference type="Pfam" id="PF08784"/>
    </source>
</evidence>
<evidence type="ECO:0000256" key="6">
    <source>
        <dbReference type="ARBA" id="ARBA00023172"/>
    </source>
</evidence>
<dbReference type="eggNOG" id="KOG3108">
    <property type="taxonomic scope" value="Eukaryota"/>
</dbReference>
<dbReference type="PANTHER" id="PTHR13989:SF46">
    <property type="entry name" value="REPLICATION PROTEIN A 32 KDA SUBUNIT A-LIKE"/>
    <property type="match status" value="1"/>
</dbReference>
<keyword evidence="7" id="KW-0234">DNA repair</keyword>
<dbReference type="InterPro" id="IPR036388">
    <property type="entry name" value="WH-like_DNA-bd_sf"/>
</dbReference>
<accession>A0A022RAF2</accession>
<dbReference type="CDD" id="cd04478">
    <property type="entry name" value="RPA2_DBD_D"/>
    <property type="match status" value="1"/>
</dbReference>
<dbReference type="Pfam" id="PF01336">
    <property type="entry name" value="tRNA_anti-codon"/>
    <property type="match status" value="1"/>
</dbReference>
<comment type="similarity">
    <text evidence="2">Belongs to the replication factor A protein 2 family.</text>
</comment>
<keyword evidence="6" id="KW-0233">DNA recombination</keyword>
<dbReference type="GO" id="GO:0000724">
    <property type="term" value="P:double-strand break repair via homologous recombination"/>
    <property type="evidence" value="ECO:0000318"/>
    <property type="project" value="GO_Central"/>
</dbReference>
<evidence type="ECO:0000256" key="2">
    <source>
        <dbReference type="ARBA" id="ARBA00007815"/>
    </source>
</evidence>
<evidence type="ECO:0000259" key="11">
    <source>
        <dbReference type="Pfam" id="PF01336"/>
    </source>
</evidence>
<keyword evidence="4" id="KW-0227">DNA damage</keyword>
<dbReference type="EMBL" id="KI630547">
    <property type="protein sequence ID" value="EYU37327.1"/>
    <property type="molecule type" value="Genomic_DNA"/>
</dbReference>
<gene>
    <name evidence="13" type="ORF">MIMGU_mgv1a009917mg</name>
</gene>
<reference evidence="13 14" key="1">
    <citation type="journal article" date="2013" name="Proc. Natl. Acad. Sci. U.S.A.">
        <title>Fine-scale variation in meiotic recombination in Mimulus inferred from population shotgun sequencing.</title>
        <authorList>
            <person name="Hellsten U."/>
            <person name="Wright K.M."/>
            <person name="Jenkins J."/>
            <person name="Shu S."/>
            <person name="Yuan Y."/>
            <person name="Wessler S.R."/>
            <person name="Schmutz J."/>
            <person name="Willis J.H."/>
            <person name="Rokhsar D.S."/>
        </authorList>
    </citation>
    <scope>NUCLEOTIDE SEQUENCE [LARGE SCALE GENOMIC DNA]</scope>
    <source>
        <strain evidence="14">cv. DUN x IM62</strain>
    </source>
</reference>
<feature type="domain" description="Replication protein A C-terminal" evidence="12">
    <location>
        <begin position="222"/>
        <end position="319"/>
    </location>
</feature>
<comment type="function">
    <text evidence="9">Component of the replication protein A complex (RPA) required for DNA recombination, repair and replication. The activity of RPA is mediated by single-stranded DNA binding and protein interactions. Required fo cell division in meristems. Involved in the maintenance of transcriptional epigenetic gene silencing (TGS) at specific loci (including some transposons) by regulating histone H3 acetylation, 'Lys-4' and 'Lys-9' methylation.</text>
</comment>
<feature type="compositionally biased region" description="Low complexity" evidence="10">
    <location>
        <begin position="229"/>
        <end position="242"/>
    </location>
</feature>
<evidence type="ECO:0000256" key="3">
    <source>
        <dbReference type="ARBA" id="ARBA00022705"/>
    </source>
</evidence>
<proteinExistence type="inferred from homology"/>
<dbReference type="GO" id="GO:0006289">
    <property type="term" value="P:nucleotide-excision repair"/>
    <property type="evidence" value="ECO:0000318"/>
    <property type="project" value="GO_Central"/>
</dbReference>
<evidence type="ECO:0000256" key="4">
    <source>
        <dbReference type="ARBA" id="ARBA00022763"/>
    </source>
</evidence>
<dbReference type="Proteomes" id="UP000030748">
    <property type="component" value="Unassembled WGS sequence"/>
</dbReference>
<evidence type="ECO:0000313" key="14">
    <source>
        <dbReference type="Proteomes" id="UP000030748"/>
    </source>
</evidence>
<comment type="subcellular location">
    <subcellularLocation>
        <location evidence="1">Nucleus</location>
    </subcellularLocation>
</comment>
<dbReference type="InterPro" id="IPR004365">
    <property type="entry name" value="NA-bd_OB_tRNA"/>
</dbReference>
<feature type="domain" description="OB" evidence="11">
    <location>
        <begin position="127"/>
        <end position="200"/>
    </location>
</feature>
<evidence type="ECO:0000313" key="13">
    <source>
        <dbReference type="EMBL" id="EYU37327.1"/>
    </source>
</evidence>
<dbReference type="SUPFAM" id="SSF50249">
    <property type="entry name" value="Nucleic acid-binding proteins"/>
    <property type="match status" value="1"/>
</dbReference>
<sequence>MCKYAASRKSKISSNCVLSAPSFVFSSNVVMRSVSIAIRASGRIIHFFVHAIVSKSSKMMFESSQFDSQAGSGGGFFSSQNADSSRTSAKSRDNQPMCPVTVKQIVEASSADDKSNFLIDGIDVYNVKLVGMVFEKSARNTDASFVIDDGTGRIACHRWINDPQDTEEVEELMDGMYVRVHGHLKTFQAKKQVVVFAIRPVNDYNEIATHFLECIHAHCCNNKSQNNGSSAPAASTAVATQSGHQTVPSTQVSQEYNVDGLGSIDKMVLDYLQLPSSLTDERGVHRNEIAQKLKLSQEKIIETMEALETEGLVYSTIDEFHYKSTAS</sequence>
<dbReference type="GO" id="GO:0000781">
    <property type="term" value="C:chromosome, telomeric region"/>
    <property type="evidence" value="ECO:0000318"/>
    <property type="project" value="GO_Central"/>
</dbReference>
<keyword evidence="14" id="KW-1185">Reference proteome</keyword>
<evidence type="ECO:0000256" key="1">
    <source>
        <dbReference type="ARBA" id="ARBA00004123"/>
    </source>
</evidence>
<evidence type="ECO:0000256" key="7">
    <source>
        <dbReference type="ARBA" id="ARBA00023204"/>
    </source>
</evidence>
<dbReference type="PANTHER" id="PTHR13989">
    <property type="entry name" value="REPLICATION PROTEIN A-RELATED"/>
    <property type="match status" value="1"/>
</dbReference>
<evidence type="ECO:0000256" key="10">
    <source>
        <dbReference type="SAM" id="MobiDB-lite"/>
    </source>
</evidence>